<dbReference type="EMBL" id="JRKS01000071">
    <property type="protein sequence ID" value="KGJ02297.1"/>
    <property type="molecule type" value="Genomic_DNA"/>
</dbReference>
<dbReference type="STRING" id="690417.IC63_14960"/>
<name>A0A099EWE9_9RHOB</name>
<evidence type="ECO:0000256" key="1">
    <source>
        <dbReference type="ARBA" id="ARBA00004613"/>
    </source>
</evidence>
<dbReference type="InterPro" id="IPR050557">
    <property type="entry name" value="RTX_toxin/Mannuronan_C5-epim"/>
</dbReference>
<dbReference type="Gene3D" id="2.150.10.10">
    <property type="entry name" value="Serralysin-like metalloprotease, C-terminal"/>
    <property type="match status" value="4"/>
</dbReference>
<dbReference type="Proteomes" id="UP000029917">
    <property type="component" value="Unassembled WGS sequence"/>
</dbReference>
<dbReference type="Pfam" id="PF00353">
    <property type="entry name" value="HemolysinCabind"/>
    <property type="match status" value="6"/>
</dbReference>
<protein>
    <recommendedName>
        <fullName evidence="5">Calcium-binding protein</fullName>
    </recommendedName>
</protein>
<dbReference type="PRINTS" id="PR00313">
    <property type="entry name" value="CABNDNGRPT"/>
</dbReference>
<evidence type="ECO:0008006" key="5">
    <source>
        <dbReference type="Google" id="ProtNLM"/>
    </source>
</evidence>
<gene>
    <name evidence="3" type="ORF">IC63_14960</name>
</gene>
<keyword evidence="2" id="KW-0964">Secreted</keyword>
<reference evidence="3 4" key="2">
    <citation type="submission" date="2014-10" db="EMBL/GenBank/DDBJ databases">
        <title>Paracoccus sanguinis sp. nov., isolated from clinical specimens of New York State patients.</title>
        <authorList>
            <person name="Mingle L.A."/>
            <person name="Cole J.A."/>
            <person name="Lapierre P."/>
            <person name="Musser K.A."/>
        </authorList>
    </citation>
    <scope>NUCLEOTIDE SEQUENCE [LARGE SCALE GENOMIC DNA]</scope>
    <source>
        <strain evidence="3 4">HAMBI 3106</strain>
    </source>
</reference>
<evidence type="ECO:0000313" key="4">
    <source>
        <dbReference type="Proteomes" id="UP000029917"/>
    </source>
</evidence>
<dbReference type="InterPro" id="IPR001343">
    <property type="entry name" value="Hemolysn_Ca-bd"/>
</dbReference>
<dbReference type="AlphaFoldDB" id="A0A099EWE9"/>
<keyword evidence="4" id="KW-1185">Reference proteome</keyword>
<proteinExistence type="predicted"/>
<organism evidence="3 4">
    <name type="scientific">Paracoccus sphaerophysae</name>
    <dbReference type="NCBI Taxonomy" id="690417"/>
    <lineage>
        <taxon>Bacteria</taxon>
        <taxon>Pseudomonadati</taxon>
        <taxon>Pseudomonadota</taxon>
        <taxon>Alphaproteobacteria</taxon>
        <taxon>Rhodobacterales</taxon>
        <taxon>Paracoccaceae</taxon>
        <taxon>Paracoccus</taxon>
    </lineage>
</organism>
<sequence>MVAVEVEGKHYLVVSSACSSSLTTVRILPGGGMVPVDHIIDERTTRFQSATVMESVTIDGRSFVVVGGADDGLSLFTVTPDGRLIHLDSIADDQRAALADVSALALRVIDGRIVALAASATESGLSQFVLDPGKIGQTRHVAEGAHVGSDENDLIQGGLNTTRISGGAGDDILIAGSRAIALVGGAGDDVFVPLPVGGRVAILDYTPGEDRLDLSMLAMVRSTYQLRIVSNSQGAKIHFMGGFIDVISRNRTPLSAADFDNSMFPVAHYQPPDVRSTILGTAGFDVLRAAAGGSTIYGYGGNDTLFGSGLEDHLLGGAGHDRLISHDGDDTIWGMGGNDFIRAGAMNDVVLAGEDHDVVLGEAGDDRIAGQTGNDIVYGGTGDDRVNGGSGHDYLAGEAGNDRLYGLSGDDRMVGGAGDDIMVDAVGDNVFRDVSGNNMMFGGPGRDRMYGGTGRDTMRSGDGNDFCAGGGDRDNISSGAGDDTVLGGGGDDLVIGGGGNGWLDGVALIH</sequence>
<feature type="non-terminal residue" evidence="3">
    <location>
        <position position="510"/>
    </location>
</feature>
<dbReference type="SUPFAM" id="SSF51120">
    <property type="entry name" value="beta-Roll"/>
    <property type="match status" value="3"/>
</dbReference>
<dbReference type="GO" id="GO:0005509">
    <property type="term" value="F:calcium ion binding"/>
    <property type="evidence" value="ECO:0007669"/>
    <property type="project" value="InterPro"/>
</dbReference>
<dbReference type="GO" id="GO:0005576">
    <property type="term" value="C:extracellular region"/>
    <property type="evidence" value="ECO:0007669"/>
    <property type="project" value="UniProtKB-SubCell"/>
</dbReference>
<evidence type="ECO:0000313" key="3">
    <source>
        <dbReference type="EMBL" id="KGJ02297.1"/>
    </source>
</evidence>
<reference evidence="3 4" key="1">
    <citation type="submission" date="2014-09" db="EMBL/GenBank/DDBJ databases">
        <authorList>
            <person name="McGinnis J.M."/>
            <person name="Wolfgang W.J."/>
        </authorList>
    </citation>
    <scope>NUCLEOTIDE SEQUENCE [LARGE SCALE GENOMIC DNA]</scope>
    <source>
        <strain evidence="3 4">HAMBI 3106</strain>
    </source>
</reference>
<dbReference type="InterPro" id="IPR011049">
    <property type="entry name" value="Serralysin-like_metalloprot_C"/>
</dbReference>
<comment type="caution">
    <text evidence="3">The sequence shown here is derived from an EMBL/GenBank/DDBJ whole genome shotgun (WGS) entry which is preliminary data.</text>
</comment>
<dbReference type="PANTHER" id="PTHR38340:SF1">
    <property type="entry name" value="S-LAYER PROTEIN"/>
    <property type="match status" value="1"/>
</dbReference>
<evidence type="ECO:0000256" key="2">
    <source>
        <dbReference type="ARBA" id="ARBA00022525"/>
    </source>
</evidence>
<accession>A0A099EWE9</accession>
<dbReference type="PANTHER" id="PTHR38340">
    <property type="entry name" value="S-LAYER PROTEIN"/>
    <property type="match status" value="1"/>
</dbReference>
<comment type="subcellular location">
    <subcellularLocation>
        <location evidence="1">Secreted</location>
    </subcellularLocation>
</comment>